<gene>
    <name evidence="1" type="ORF">LCGC14_0563810</name>
</gene>
<organism evidence="1">
    <name type="scientific">marine sediment metagenome</name>
    <dbReference type="NCBI Taxonomy" id="412755"/>
    <lineage>
        <taxon>unclassified sequences</taxon>
        <taxon>metagenomes</taxon>
        <taxon>ecological metagenomes</taxon>
    </lineage>
</organism>
<dbReference type="AlphaFoldDB" id="A0A0F9RLA3"/>
<accession>A0A0F9RLA3</accession>
<evidence type="ECO:0000313" key="1">
    <source>
        <dbReference type="EMBL" id="KKN57300.1"/>
    </source>
</evidence>
<evidence type="ECO:0008006" key="2">
    <source>
        <dbReference type="Google" id="ProtNLM"/>
    </source>
</evidence>
<comment type="caution">
    <text evidence="1">The sequence shown here is derived from an EMBL/GenBank/DDBJ whole genome shotgun (WGS) entry which is preliminary data.</text>
</comment>
<reference evidence="1" key="1">
    <citation type="journal article" date="2015" name="Nature">
        <title>Complex archaea that bridge the gap between prokaryotes and eukaryotes.</title>
        <authorList>
            <person name="Spang A."/>
            <person name="Saw J.H."/>
            <person name="Jorgensen S.L."/>
            <person name="Zaremba-Niedzwiedzka K."/>
            <person name="Martijn J."/>
            <person name="Lind A.E."/>
            <person name="van Eijk R."/>
            <person name="Schleper C."/>
            <person name="Guy L."/>
            <person name="Ettema T.J."/>
        </authorList>
    </citation>
    <scope>NUCLEOTIDE SEQUENCE</scope>
</reference>
<protein>
    <recommendedName>
        <fullName evidence="2">PIN domain-containing protein</fullName>
    </recommendedName>
</protein>
<proteinExistence type="predicted"/>
<dbReference type="EMBL" id="LAZR01000810">
    <property type="protein sequence ID" value="KKN57300.1"/>
    <property type="molecule type" value="Genomic_DNA"/>
</dbReference>
<name>A0A0F9RLA3_9ZZZZ</name>
<sequence>MGATKSIRFYKTENKIADPMTVAKLFDAVVLINILQDIDFEDVLIDWSKNTKYHQWTSHEVNIEIQKEARVKLDVLIWDNVIEVFNQAPQNELAQIQGFNPKFSIADCSLIYHYNKINNAICLTNDLHLRKYFIKNNFKLSGTNGIYLKLLKNGSFPNNIIEEKFKELKKDSRVFPKA</sequence>